<keyword evidence="2" id="KW-1185">Reference proteome</keyword>
<dbReference type="EMBL" id="CP027806">
    <property type="protein sequence ID" value="AXJ02490.1"/>
    <property type="molecule type" value="Genomic_DNA"/>
</dbReference>
<dbReference type="KEGG" id="cprv:CYPRO_3257"/>
<evidence type="ECO:0000313" key="1">
    <source>
        <dbReference type="EMBL" id="AXJ02490.1"/>
    </source>
</evidence>
<reference evidence="1 2" key="1">
    <citation type="submission" date="2018-03" db="EMBL/GenBank/DDBJ databases">
        <title>Phenotypic and genomic properties of Cyclonatronum proteinivorum gen. nov., sp. nov., a haloalkaliphilic bacteroidete from soda lakes possessing Na+-translocating rhodopsin.</title>
        <authorList>
            <person name="Toshchakov S.V."/>
            <person name="Korzhenkov A."/>
            <person name="Samarov N.I."/>
            <person name="Kublanov I.V."/>
            <person name="Muntyan M.S."/>
            <person name="Sorokin D.Y."/>
        </authorList>
    </citation>
    <scope>NUCLEOTIDE SEQUENCE [LARGE SCALE GENOMIC DNA]</scope>
    <source>
        <strain evidence="1 2">Omega</strain>
    </source>
</reference>
<dbReference type="AlphaFoldDB" id="A0A345UPT8"/>
<accession>A0A345UPT8</accession>
<proteinExistence type="predicted"/>
<sequence>MALRILAADQVQKRAHILFMDEAAALIYPKELPEIEGKLLIRVVRDQLAEVEGEDVPTR</sequence>
<protein>
    <submittedName>
        <fullName evidence="1">Uncharacterized protein</fullName>
    </submittedName>
</protein>
<organism evidence="1 2">
    <name type="scientific">Cyclonatronum proteinivorum</name>
    <dbReference type="NCBI Taxonomy" id="1457365"/>
    <lineage>
        <taxon>Bacteria</taxon>
        <taxon>Pseudomonadati</taxon>
        <taxon>Balneolota</taxon>
        <taxon>Balneolia</taxon>
        <taxon>Balneolales</taxon>
        <taxon>Cyclonatronaceae</taxon>
        <taxon>Cyclonatronum</taxon>
    </lineage>
</organism>
<name>A0A345UPT8_9BACT</name>
<gene>
    <name evidence="1" type="ORF">CYPRO_3257</name>
</gene>
<dbReference type="Proteomes" id="UP000254808">
    <property type="component" value="Chromosome"/>
</dbReference>
<evidence type="ECO:0000313" key="2">
    <source>
        <dbReference type="Proteomes" id="UP000254808"/>
    </source>
</evidence>